<dbReference type="VEuPathDB" id="FungiDB:EYZ11_013164"/>
<feature type="compositionally biased region" description="Basic and acidic residues" evidence="1">
    <location>
        <begin position="8"/>
        <end position="26"/>
    </location>
</feature>
<evidence type="ECO:0000313" key="3">
    <source>
        <dbReference type="Proteomes" id="UP000308092"/>
    </source>
</evidence>
<dbReference type="Proteomes" id="UP000308092">
    <property type="component" value="Unassembled WGS sequence"/>
</dbReference>
<reference evidence="2 3" key="1">
    <citation type="submission" date="2019-03" db="EMBL/GenBank/DDBJ databases">
        <title>The genome sequence of a newly discovered highly antifungal drug resistant Aspergillus species, Aspergillus tanneri NIH 1004.</title>
        <authorList>
            <person name="Mounaud S."/>
            <person name="Singh I."/>
            <person name="Joardar V."/>
            <person name="Pakala S."/>
            <person name="Pakala S."/>
            <person name="Venepally P."/>
            <person name="Hoover J."/>
            <person name="Nierman W."/>
            <person name="Chung J."/>
            <person name="Losada L."/>
        </authorList>
    </citation>
    <scope>NUCLEOTIDE SEQUENCE [LARGE SCALE GENOMIC DNA]</scope>
    <source>
        <strain evidence="2 3">NIH1004</strain>
    </source>
</reference>
<protein>
    <submittedName>
        <fullName evidence="2">Uncharacterized protein</fullName>
    </submittedName>
</protein>
<proteinExistence type="predicted"/>
<name>A0A4S3IYC6_9EURO</name>
<organism evidence="2 3">
    <name type="scientific">Aspergillus tanneri</name>
    <dbReference type="NCBI Taxonomy" id="1220188"/>
    <lineage>
        <taxon>Eukaryota</taxon>
        <taxon>Fungi</taxon>
        <taxon>Dikarya</taxon>
        <taxon>Ascomycota</taxon>
        <taxon>Pezizomycotina</taxon>
        <taxon>Eurotiomycetes</taxon>
        <taxon>Eurotiomycetidae</taxon>
        <taxon>Eurotiales</taxon>
        <taxon>Aspergillaceae</taxon>
        <taxon>Aspergillus</taxon>
        <taxon>Aspergillus subgen. Circumdati</taxon>
    </lineage>
</organism>
<evidence type="ECO:0000313" key="2">
    <source>
        <dbReference type="EMBL" id="THC87389.1"/>
    </source>
</evidence>
<sequence>MVYDSDINLDKDPEFEGKMDLDKSELDLESSSNLSTEFGEQGDGKQSKGGQGNSKQSEGGQGDSEQGKSEQGNSKQGESEQSNGA</sequence>
<dbReference type="EMBL" id="SOSA01001243">
    <property type="protein sequence ID" value="THC87389.1"/>
    <property type="molecule type" value="Genomic_DNA"/>
</dbReference>
<feature type="region of interest" description="Disordered" evidence="1">
    <location>
        <begin position="1"/>
        <end position="85"/>
    </location>
</feature>
<gene>
    <name evidence="2" type="ORF">EYZ11_013164</name>
</gene>
<feature type="compositionally biased region" description="Polar residues" evidence="1">
    <location>
        <begin position="73"/>
        <end position="85"/>
    </location>
</feature>
<comment type="caution">
    <text evidence="2">The sequence shown here is derived from an EMBL/GenBank/DDBJ whole genome shotgun (WGS) entry which is preliminary data.</text>
</comment>
<keyword evidence="3" id="KW-1185">Reference proteome</keyword>
<evidence type="ECO:0000256" key="1">
    <source>
        <dbReference type="SAM" id="MobiDB-lite"/>
    </source>
</evidence>
<dbReference type="AlphaFoldDB" id="A0A4S3IYC6"/>
<accession>A0A4S3IYC6</accession>
<feature type="compositionally biased region" description="Low complexity" evidence="1">
    <location>
        <begin position="29"/>
        <end position="39"/>
    </location>
</feature>